<reference evidence="3 4" key="1">
    <citation type="journal article" date="2014" name="BMC Genomics">
        <title>Complete genome sequence of producer of the glycopeptide antibiotic Aculeximycin Kutzneria albida DSM 43870T, a representative of minor genus of Pseudonocardiaceae.</title>
        <authorList>
            <person name="Rebets Y."/>
            <person name="Tokovenko B."/>
            <person name="Lushchyk I."/>
            <person name="Ruckert C."/>
            <person name="Zaburannyi N."/>
            <person name="Bechthold A."/>
            <person name="Kalinowski J."/>
            <person name="Luzhetskyy A."/>
        </authorList>
    </citation>
    <scope>NUCLEOTIDE SEQUENCE [LARGE SCALE GENOMIC DNA]</scope>
    <source>
        <strain evidence="3">DSM 43870</strain>
    </source>
</reference>
<evidence type="ECO:0000259" key="2">
    <source>
        <dbReference type="Pfam" id="PF14028"/>
    </source>
</evidence>
<organism evidence="3 4">
    <name type="scientific">Kutzneria albida DSM 43870</name>
    <dbReference type="NCBI Taxonomy" id="1449976"/>
    <lineage>
        <taxon>Bacteria</taxon>
        <taxon>Bacillati</taxon>
        <taxon>Actinomycetota</taxon>
        <taxon>Actinomycetes</taxon>
        <taxon>Pseudonocardiales</taxon>
        <taxon>Pseudonocardiaceae</taxon>
        <taxon>Kutzneria</taxon>
    </lineage>
</organism>
<dbReference type="eggNOG" id="ENOG502Z81U">
    <property type="taxonomic scope" value="Bacteria"/>
</dbReference>
<dbReference type="Proteomes" id="UP000019225">
    <property type="component" value="Chromosome"/>
</dbReference>
<dbReference type="RefSeq" id="WP_030107859.1">
    <property type="nucleotide sequence ID" value="NZ_CP007155.1"/>
</dbReference>
<dbReference type="Pfam" id="PF04738">
    <property type="entry name" value="Lant_dehydr_N"/>
    <property type="match status" value="1"/>
</dbReference>
<dbReference type="Pfam" id="PF14028">
    <property type="entry name" value="Lant_dehydr_C"/>
    <property type="match status" value="1"/>
</dbReference>
<dbReference type="PATRIC" id="fig|1449976.3.peg.7210"/>
<name>W5WH56_9PSEU</name>
<gene>
    <name evidence="3" type="ORF">KALB_7176</name>
</gene>
<dbReference type="OrthoDB" id="1273722at2"/>
<dbReference type="EMBL" id="CP007155">
    <property type="protein sequence ID" value="AHI00534.1"/>
    <property type="molecule type" value="Genomic_DNA"/>
</dbReference>
<evidence type="ECO:0000313" key="4">
    <source>
        <dbReference type="Proteomes" id="UP000019225"/>
    </source>
</evidence>
<dbReference type="InterPro" id="IPR006827">
    <property type="entry name" value="Lant_deHydtase_N"/>
</dbReference>
<dbReference type="KEGG" id="kal:KALB_7176"/>
<proteinExistence type="predicted"/>
<feature type="domain" description="Thiopeptide-type bacteriocin biosynthesis" evidence="2">
    <location>
        <begin position="730"/>
        <end position="972"/>
    </location>
</feature>
<sequence>MFQAADHAVVRLAALPGTRADLTRVDLAPEQEGYEQRLADYLRDLTKDPLVHEAIEVSSASLAATLAKVHEGRPVDRAKLERAAFAATRYVLRMASRPTPFGLLAGVCPSSSGPDARFSWGADHVKGVRPDAEWLASVLTELRRRPSVRDAMRVVVNNLCLVRGPRLVLPYVRNGDRELSIGCSPAVSAVLRLARSPIAYDVLRGRLRDEFAGSADEVIDRMLGELVEREVLLTDVTAVLDEPDRLGHVLTRLAEVDDPAVAELRHVQRLLGDYARRPLGEGQDAWRRAVSAMGELASTDKAPIQVDLRVDADVVLPAEVLRETERVASVLWRLAPAVDGVSYLREYHAAFLERYGVDRTVSVLDLLDPHVGLGPPAGYQVPGGDRVAPDEPSYPVSRDEIVARLALLDEVVLDEELVDSLAHDGALSPTRSLDLCVQVFARSPEALTRGEFQLAVASAGGSVTAGAMSGRFTELLDGEERLRQLLGDRVQLVFQPAQARSENVVLAPVVSDRMVPIGTFADPDDDRVLDVRDLAVGATSERFYLVDRSTWHEVSVVAPHMLNLQKSAPNVARFVNAVAVSGTRPWTPWQWGRADVLPRLPRVRCGRTVLAPARWRPDPVLCEERTPWEVWLRALAQWRHHWSVPDLVRVSVFDHHVDLDLTVPLHQRLLRTQLIKRQSHIVYEVPDGELGWTGGHANEVVVSLLSQAERPEVTPADCTSNVVYHPGSGWLHAKLYLLADLQDSLLSREFARLVEHDCVDRWFFVRYRDPDAHLRLRLHGPADLLNAEVLPELRDWAAGAVERGAIRKFVLDSYEPEVQRYGGPGAMRAAEELFHADSLAVLEQLRLRDRGALPIPVEVLAAMNHADLLGSVGGADWMRWVVDAFPVELQNSFRTHRDVALRFVDPSLRWDELRQLDGGPALLDTWQRRAEAAAKWRALAGATDASSILHMHANRLLGADRQAEQRSFGVLRGVVRAYLGKLRHRG</sequence>
<dbReference type="AlphaFoldDB" id="W5WH56"/>
<accession>W5WH56</accession>
<feature type="domain" description="Lantibiotic dehydratase N-terminal" evidence="1">
    <location>
        <begin position="48"/>
        <end position="670"/>
    </location>
</feature>
<evidence type="ECO:0000313" key="3">
    <source>
        <dbReference type="EMBL" id="AHI00534.1"/>
    </source>
</evidence>
<protein>
    <submittedName>
        <fullName evidence="3">Uncharacterized protein</fullName>
    </submittedName>
</protein>
<keyword evidence="4" id="KW-1185">Reference proteome</keyword>
<dbReference type="InterPro" id="IPR023809">
    <property type="entry name" value="Thiopep_bacteriocin_synth_dom"/>
</dbReference>
<dbReference type="HOGENOM" id="CLU_010573_2_0_11"/>
<evidence type="ECO:0000259" key="1">
    <source>
        <dbReference type="Pfam" id="PF04738"/>
    </source>
</evidence>
<dbReference type="NCBIfam" id="TIGR03891">
    <property type="entry name" value="thiopep_ocin"/>
    <property type="match status" value="1"/>
</dbReference>
<dbReference type="STRING" id="1449976.KALB_7176"/>